<dbReference type="PANTHER" id="PTHR42879:SF6">
    <property type="entry name" value="NADPH-DEPENDENT REDUCTASE BACG"/>
    <property type="match status" value="1"/>
</dbReference>
<comment type="caution">
    <text evidence="2">The sequence shown here is derived from an EMBL/GenBank/DDBJ whole genome shotgun (WGS) entry which is preliminary data.</text>
</comment>
<dbReference type="PANTHER" id="PTHR42879">
    <property type="entry name" value="3-OXOACYL-(ACYL-CARRIER-PROTEIN) REDUCTASE"/>
    <property type="match status" value="1"/>
</dbReference>
<evidence type="ECO:0000313" key="3">
    <source>
        <dbReference type="Proteomes" id="UP000523821"/>
    </source>
</evidence>
<comment type="similarity">
    <text evidence="1">Belongs to the short-chain dehydrogenases/reductases (SDR) family.</text>
</comment>
<dbReference type="Pfam" id="PF13561">
    <property type="entry name" value="adh_short_C2"/>
    <property type="match status" value="1"/>
</dbReference>
<organism evidence="2 3">
    <name type="scientific">Prosthecomicrobium pneumaticum</name>
    <dbReference type="NCBI Taxonomy" id="81895"/>
    <lineage>
        <taxon>Bacteria</taxon>
        <taxon>Pseudomonadati</taxon>
        <taxon>Pseudomonadota</taxon>
        <taxon>Alphaproteobacteria</taxon>
        <taxon>Hyphomicrobiales</taxon>
        <taxon>Kaistiaceae</taxon>
        <taxon>Prosthecomicrobium</taxon>
    </lineage>
</organism>
<name>A0A7W9CUD9_9HYPH</name>
<gene>
    <name evidence="2" type="ORF">GGQ63_000876</name>
</gene>
<dbReference type="InterPro" id="IPR036291">
    <property type="entry name" value="NAD(P)-bd_dom_sf"/>
</dbReference>
<dbReference type="AlphaFoldDB" id="A0A7W9CUD9"/>
<keyword evidence="3" id="KW-1185">Reference proteome</keyword>
<protein>
    <submittedName>
        <fullName evidence="2">NAD(P)-dependent dehydrogenase (Short-subunit alcohol dehydrogenase family)</fullName>
    </submittedName>
</protein>
<dbReference type="SUPFAM" id="SSF51735">
    <property type="entry name" value="NAD(P)-binding Rossmann-fold domains"/>
    <property type="match status" value="1"/>
</dbReference>
<dbReference type="EMBL" id="JACHOO010000002">
    <property type="protein sequence ID" value="MBB5751824.1"/>
    <property type="molecule type" value="Genomic_DNA"/>
</dbReference>
<proteinExistence type="inferred from homology"/>
<evidence type="ECO:0000313" key="2">
    <source>
        <dbReference type="EMBL" id="MBB5751824.1"/>
    </source>
</evidence>
<dbReference type="Gene3D" id="3.40.50.720">
    <property type="entry name" value="NAD(P)-binding Rossmann-like Domain"/>
    <property type="match status" value="1"/>
</dbReference>
<accession>A0A7W9CUD9</accession>
<dbReference type="Proteomes" id="UP000523821">
    <property type="component" value="Unassembled WGS sequence"/>
</dbReference>
<dbReference type="RefSeq" id="WP_183852949.1">
    <property type="nucleotide sequence ID" value="NZ_JACHOO010000002.1"/>
</dbReference>
<sequence length="229" mass="23281">MSKTAIVTAASKGIGAAAARRLAADGYTVGVLGRSEGTEAIAAEIGGFAVRGDVTSAADLESLVAAAREKTGRIDAVVVSVGHAAKGTLTGLTDGDWHAALDMILMPTVRLARLTGADLAATGGAFVAVSSYAALRPDPVFVVSSALRAALTNYVRMLAREWAKDGVSVNAVAPGFVDSLPEKPERLAAIPAGRYARVEEIAATIAHLVSPEARYLTGQTIAVDGGLVA</sequence>
<dbReference type="PRINTS" id="PR00081">
    <property type="entry name" value="GDHRDH"/>
</dbReference>
<dbReference type="InterPro" id="IPR002347">
    <property type="entry name" value="SDR_fam"/>
</dbReference>
<reference evidence="2 3" key="1">
    <citation type="submission" date="2020-08" db="EMBL/GenBank/DDBJ databases">
        <title>Genomic Encyclopedia of Type Strains, Phase IV (KMG-IV): sequencing the most valuable type-strain genomes for metagenomic binning, comparative biology and taxonomic classification.</title>
        <authorList>
            <person name="Goeker M."/>
        </authorList>
    </citation>
    <scope>NUCLEOTIDE SEQUENCE [LARGE SCALE GENOMIC DNA]</scope>
    <source>
        <strain evidence="2 3">DSM 16268</strain>
    </source>
</reference>
<dbReference type="InterPro" id="IPR050259">
    <property type="entry name" value="SDR"/>
</dbReference>
<evidence type="ECO:0000256" key="1">
    <source>
        <dbReference type="ARBA" id="ARBA00006484"/>
    </source>
</evidence>